<gene>
    <name evidence="3" type="primary">LOC106011738</name>
</gene>
<feature type="compositionally biased region" description="Polar residues" evidence="1">
    <location>
        <begin position="169"/>
        <end position="194"/>
    </location>
</feature>
<dbReference type="GeneID" id="106011738"/>
<evidence type="ECO:0000313" key="2">
    <source>
        <dbReference type="Proteomes" id="UP000694888"/>
    </source>
</evidence>
<dbReference type="Proteomes" id="UP000694888">
    <property type="component" value="Unplaced"/>
</dbReference>
<feature type="compositionally biased region" description="Basic and acidic residues" evidence="1">
    <location>
        <begin position="561"/>
        <end position="572"/>
    </location>
</feature>
<feature type="compositionally biased region" description="Low complexity" evidence="1">
    <location>
        <begin position="379"/>
        <end position="394"/>
    </location>
</feature>
<feature type="compositionally biased region" description="Polar residues" evidence="1">
    <location>
        <begin position="351"/>
        <end position="363"/>
    </location>
</feature>
<feature type="compositionally biased region" description="Basic and acidic residues" evidence="1">
    <location>
        <begin position="612"/>
        <end position="628"/>
    </location>
</feature>
<evidence type="ECO:0000313" key="3">
    <source>
        <dbReference type="RefSeq" id="XP_012937832.1"/>
    </source>
</evidence>
<evidence type="ECO:0000256" key="1">
    <source>
        <dbReference type="SAM" id="MobiDB-lite"/>
    </source>
</evidence>
<feature type="region of interest" description="Disordered" evidence="1">
    <location>
        <begin position="336"/>
        <end position="417"/>
    </location>
</feature>
<feature type="compositionally biased region" description="Basic and acidic residues" evidence="1">
    <location>
        <begin position="666"/>
        <end position="681"/>
    </location>
</feature>
<sequence length="734" mass="82380">MACWALWQRLPPRYQLTTKEMMSDELDSCLTSPRTPQSPRTLDSPRVKTPNSRPDSSPRRSRVSSARVEPPGSASRGHATMYFTVTSPRDVEAETSCSPRPAFPVRKSSFVNSFKQQQRINSARQMFQDPSTATPKSYTPKMRARTAPSTSTSQFPVTHLASHHHNTEISKNAVENTSKNGTSTQAETNHVDSTSSPRRKRSPSKSAGTRSQPQAPLSVNTIVPFETTPKPFLKNPLYPDVNGRRYVVRGLNNATMFIDNDKVVVIKNNKPNQENFDESTSYIAHLRKLYLQEPRDIAKLSKPPTEKELNKSKLIRERLEYEKRTDHILNYYSRENDAREFSDGNSRGRPQPSSRQIHTSTTPRSARAFSSRDRRQTFSSSARSPTRSRPQSARVNTSPRRAPPYQHAWQHPEPQHYGSKRDALADWNVFLKINSRSTLHERQFYLQTPGSPHQEAKPASPDCSCQLCRLELEMALMQGREGHGAFLSPPHSTTQTQTPCTVERQGDDLPRSGKNYSSRIAPLPGQQHAHSDVTQPGIQRDENEPHSHILSLSSSQNPSRESSKLKETERSRALNTNPVDDPHNKQLTPGPARQSMSLVIPSEDMGITQEQMTHDSEKEESRSSERNIENGSPSQNDVEENPSAIPENEDECVSEVTAKVQGTPDCAERADMKTETSTEAEGRVFFTVSESFRAGDERGQDLDNVQGIITSPTEGMLDDNNNNDTRASFEPISM</sequence>
<name>A0ABM0ZZN1_APLCA</name>
<feature type="region of interest" description="Disordered" evidence="1">
    <location>
        <begin position="25"/>
        <end position="81"/>
    </location>
</feature>
<feature type="region of interest" description="Disordered" evidence="1">
    <location>
        <begin position="482"/>
        <end position="594"/>
    </location>
</feature>
<feature type="compositionally biased region" description="Polar residues" evidence="1">
    <location>
        <begin position="116"/>
        <end position="137"/>
    </location>
</feature>
<feature type="region of interest" description="Disordered" evidence="1">
    <location>
        <begin position="116"/>
        <end position="223"/>
    </location>
</feature>
<feature type="region of interest" description="Disordered" evidence="1">
    <location>
        <begin position="711"/>
        <end position="734"/>
    </location>
</feature>
<protein>
    <submittedName>
        <fullName evidence="3">Uncharacterized protein LOC106011738</fullName>
    </submittedName>
</protein>
<proteinExistence type="predicted"/>
<feature type="compositionally biased region" description="Polar residues" evidence="1">
    <location>
        <begin position="711"/>
        <end position="726"/>
    </location>
</feature>
<dbReference type="RefSeq" id="XP_012937832.1">
    <property type="nucleotide sequence ID" value="XM_013082378.2"/>
</dbReference>
<keyword evidence="2" id="KW-1185">Reference proteome</keyword>
<reference evidence="3" key="1">
    <citation type="submission" date="2025-08" db="UniProtKB">
        <authorList>
            <consortium name="RefSeq"/>
        </authorList>
    </citation>
    <scope>IDENTIFICATION</scope>
</reference>
<feature type="compositionally biased region" description="Polar residues" evidence="1">
    <location>
        <begin position="147"/>
        <end position="156"/>
    </location>
</feature>
<feature type="compositionally biased region" description="Polar residues" evidence="1">
    <location>
        <begin position="29"/>
        <end position="41"/>
    </location>
</feature>
<feature type="compositionally biased region" description="Polar residues" evidence="1">
    <location>
        <begin position="550"/>
        <end position="560"/>
    </location>
</feature>
<organism evidence="2 3">
    <name type="scientific">Aplysia californica</name>
    <name type="common">California sea hare</name>
    <dbReference type="NCBI Taxonomy" id="6500"/>
    <lineage>
        <taxon>Eukaryota</taxon>
        <taxon>Metazoa</taxon>
        <taxon>Spiralia</taxon>
        <taxon>Lophotrochozoa</taxon>
        <taxon>Mollusca</taxon>
        <taxon>Gastropoda</taxon>
        <taxon>Heterobranchia</taxon>
        <taxon>Euthyneura</taxon>
        <taxon>Tectipleura</taxon>
        <taxon>Aplysiida</taxon>
        <taxon>Aplysioidea</taxon>
        <taxon>Aplysiidae</taxon>
        <taxon>Aplysia</taxon>
    </lineage>
</organism>
<feature type="compositionally biased region" description="Polar residues" evidence="1">
    <location>
        <begin position="207"/>
        <end position="221"/>
    </location>
</feature>
<feature type="region of interest" description="Disordered" evidence="1">
    <location>
        <begin position="608"/>
        <end position="681"/>
    </location>
</feature>
<accession>A0ABM0ZZN1</accession>